<evidence type="ECO:0000259" key="10">
    <source>
        <dbReference type="Pfam" id="PF00561"/>
    </source>
</evidence>
<sequence>MRTLYPEIEPYASGMLPVGDGHAVYWETSGNPEGKPVVFLHGGPGGGSGPKHRRLFDPDRYRIVLLDQRMCGRSTPHAAEPDADLSANTTWHLVADLELLREHLGVARWQVFGGSWGSTLALAYAQTHPERVTELVLRGIFTLRRRELDWYYEGGAAALFPDLWEGFVAPIPPAERGSMMQAYRRALSDPDPAVHEPAGVAWTTWEASTVTLLPRPELVAEMAEAKHAVAFARIENHFFVHGGWFEEGQLIANAPRLAEIPTVIVQGRYDACTPATTAWDLHRALPSAELVIVPDAGHSFDEPGILDSLITATDRFAG</sequence>
<dbReference type="PRINTS" id="PR00793">
    <property type="entry name" value="PROAMNOPTASE"/>
</dbReference>
<dbReference type="Pfam" id="PF00561">
    <property type="entry name" value="Abhydrolase_1"/>
    <property type="match status" value="1"/>
</dbReference>
<dbReference type="InterPro" id="IPR000073">
    <property type="entry name" value="AB_hydrolase_1"/>
</dbReference>
<comment type="catalytic activity">
    <reaction evidence="1 8 9">
        <text>Release of N-terminal proline from a peptide.</text>
        <dbReference type="EC" id="3.4.11.5"/>
    </reaction>
</comment>
<evidence type="ECO:0000256" key="3">
    <source>
        <dbReference type="ARBA" id="ARBA00010088"/>
    </source>
</evidence>
<dbReference type="GO" id="GO:0004177">
    <property type="term" value="F:aminopeptidase activity"/>
    <property type="evidence" value="ECO:0007669"/>
    <property type="project" value="UniProtKB-KW"/>
</dbReference>
<comment type="caution">
    <text evidence="11">The sequence shown here is derived from an EMBL/GenBank/DDBJ whole genome shotgun (WGS) entry which is preliminary data.</text>
</comment>
<dbReference type="EC" id="3.4.11.5" evidence="8 9"/>
<dbReference type="InterPro" id="IPR005944">
    <property type="entry name" value="Pro_iminopeptidase"/>
</dbReference>
<dbReference type="NCBIfam" id="TIGR01249">
    <property type="entry name" value="pro_imino_pep_1"/>
    <property type="match status" value="1"/>
</dbReference>
<proteinExistence type="inferred from homology"/>
<comment type="subcellular location">
    <subcellularLocation>
        <location evidence="2 8">Cytoplasm</location>
    </subcellularLocation>
</comment>
<dbReference type="EMBL" id="JAUQYP010000001">
    <property type="protein sequence ID" value="MDO8105918.1"/>
    <property type="molecule type" value="Genomic_DNA"/>
</dbReference>
<dbReference type="PANTHER" id="PTHR43722">
    <property type="entry name" value="PROLINE IMINOPEPTIDASE"/>
    <property type="match status" value="1"/>
</dbReference>
<comment type="similarity">
    <text evidence="3 8 9">Belongs to the peptidase S33 family.</text>
</comment>
<dbReference type="PRINTS" id="PR00111">
    <property type="entry name" value="ABHYDROLASE"/>
</dbReference>
<evidence type="ECO:0000256" key="7">
    <source>
        <dbReference type="ARBA" id="ARBA00022801"/>
    </source>
</evidence>
<evidence type="ECO:0000313" key="12">
    <source>
        <dbReference type="Proteomes" id="UP001232536"/>
    </source>
</evidence>
<dbReference type="InterPro" id="IPR002410">
    <property type="entry name" value="Peptidase_S33"/>
</dbReference>
<keyword evidence="12" id="KW-1185">Reference proteome</keyword>
<dbReference type="PANTHER" id="PTHR43722:SF1">
    <property type="entry name" value="PROLINE IMINOPEPTIDASE"/>
    <property type="match status" value="1"/>
</dbReference>
<dbReference type="RefSeq" id="WP_304599612.1">
    <property type="nucleotide sequence ID" value="NZ_JAUQYP010000001.1"/>
</dbReference>
<keyword evidence="7 8" id="KW-0378">Hydrolase</keyword>
<gene>
    <name evidence="11" type="primary">pip</name>
    <name evidence="11" type="ORF">Q6348_01760</name>
</gene>
<evidence type="ECO:0000256" key="2">
    <source>
        <dbReference type="ARBA" id="ARBA00004496"/>
    </source>
</evidence>
<dbReference type="PIRSF" id="PIRSF006431">
    <property type="entry name" value="Pept_S33"/>
    <property type="match status" value="1"/>
</dbReference>
<accession>A0ABT9D597</accession>
<keyword evidence="6 8" id="KW-0645">Protease</keyword>
<evidence type="ECO:0000256" key="9">
    <source>
        <dbReference type="RuleBase" id="RU003421"/>
    </source>
</evidence>
<evidence type="ECO:0000256" key="5">
    <source>
        <dbReference type="ARBA" id="ARBA00022490"/>
    </source>
</evidence>
<name>A0ABT9D597_9CELL</name>
<dbReference type="InterPro" id="IPR029058">
    <property type="entry name" value="AB_hydrolase_fold"/>
</dbReference>
<evidence type="ECO:0000256" key="4">
    <source>
        <dbReference type="ARBA" id="ARBA00022438"/>
    </source>
</evidence>
<evidence type="ECO:0000256" key="6">
    <source>
        <dbReference type="ARBA" id="ARBA00022670"/>
    </source>
</evidence>
<keyword evidence="5 8" id="KW-0963">Cytoplasm</keyword>
<organism evidence="11 12">
    <name type="scientific">Actinotalea lenta</name>
    <dbReference type="NCBI Taxonomy" id="3064654"/>
    <lineage>
        <taxon>Bacteria</taxon>
        <taxon>Bacillati</taxon>
        <taxon>Actinomycetota</taxon>
        <taxon>Actinomycetes</taxon>
        <taxon>Micrococcales</taxon>
        <taxon>Cellulomonadaceae</taxon>
        <taxon>Actinotalea</taxon>
    </lineage>
</organism>
<reference evidence="11 12" key="1">
    <citation type="submission" date="2023-07" db="EMBL/GenBank/DDBJ databases">
        <title>Description of novel actinomycetes strains, isolated from tidal flat sediment.</title>
        <authorList>
            <person name="Lu C."/>
        </authorList>
    </citation>
    <scope>NUCLEOTIDE SEQUENCE [LARGE SCALE GENOMIC DNA]</scope>
    <source>
        <strain evidence="11 12">SYSU T00b441</strain>
    </source>
</reference>
<protein>
    <recommendedName>
        <fullName evidence="8 9">Proline iminopeptidase</fullName>
        <shortName evidence="8">PIP</shortName>
        <ecNumber evidence="8 9">3.4.11.5</ecNumber>
    </recommendedName>
    <alternativeName>
        <fullName evidence="8">Prolyl aminopeptidase</fullName>
    </alternativeName>
</protein>
<dbReference type="Proteomes" id="UP001232536">
    <property type="component" value="Unassembled WGS sequence"/>
</dbReference>
<feature type="domain" description="AB hydrolase-1" evidence="10">
    <location>
        <begin position="35"/>
        <end position="299"/>
    </location>
</feature>
<dbReference type="SUPFAM" id="SSF53474">
    <property type="entry name" value="alpha/beta-Hydrolases"/>
    <property type="match status" value="1"/>
</dbReference>
<keyword evidence="4 8" id="KW-0031">Aminopeptidase</keyword>
<evidence type="ECO:0000313" key="11">
    <source>
        <dbReference type="EMBL" id="MDO8105918.1"/>
    </source>
</evidence>
<dbReference type="Gene3D" id="3.40.50.1820">
    <property type="entry name" value="alpha/beta hydrolase"/>
    <property type="match status" value="1"/>
</dbReference>
<evidence type="ECO:0000256" key="8">
    <source>
        <dbReference type="PIRNR" id="PIRNR006431"/>
    </source>
</evidence>
<evidence type="ECO:0000256" key="1">
    <source>
        <dbReference type="ARBA" id="ARBA00001585"/>
    </source>
</evidence>